<dbReference type="RefSeq" id="WP_329527751.1">
    <property type="nucleotide sequence ID" value="NZ_JBHSKH010000023.1"/>
</dbReference>
<protein>
    <submittedName>
        <fullName evidence="1">Uncharacterized protein</fullName>
    </submittedName>
</protein>
<proteinExistence type="predicted"/>
<gene>
    <name evidence="1" type="ORF">ACFQ5X_16685</name>
</gene>
<sequence>MLLYAALDAAGVVLEVGDVQAVFDVAELDRITVQTVITWITVAGRSPVG</sequence>
<evidence type="ECO:0000313" key="1">
    <source>
        <dbReference type="EMBL" id="MFD1307479.1"/>
    </source>
</evidence>
<dbReference type="EMBL" id="JBHTMM010000018">
    <property type="protein sequence ID" value="MFD1307479.1"/>
    <property type="molecule type" value="Genomic_DNA"/>
</dbReference>
<organism evidence="1 2">
    <name type="scientific">Streptomyces kaempferi</name>
    <dbReference type="NCBI Taxonomy" id="333725"/>
    <lineage>
        <taxon>Bacteria</taxon>
        <taxon>Bacillati</taxon>
        <taxon>Actinomycetota</taxon>
        <taxon>Actinomycetes</taxon>
        <taxon>Kitasatosporales</taxon>
        <taxon>Streptomycetaceae</taxon>
        <taxon>Streptomyces</taxon>
    </lineage>
</organism>
<dbReference type="Proteomes" id="UP001597058">
    <property type="component" value="Unassembled WGS sequence"/>
</dbReference>
<comment type="caution">
    <text evidence="1">The sequence shown here is derived from an EMBL/GenBank/DDBJ whole genome shotgun (WGS) entry which is preliminary data.</text>
</comment>
<reference evidence="2" key="1">
    <citation type="journal article" date="2019" name="Int. J. Syst. Evol. Microbiol.">
        <title>The Global Catalogue of Microorganisms (GCM) 10K type strain sequencing project: providing services to taxonomists for standard genome sequencing and annotation.</title>
        <authorList>
            <consortium name="The Broad Institute Genomics Platform"/>
            <consortium name="The Broad Institute Genome Sequencing Center for Infectious Disease"/>
            <person name="Wu L."/>
            <person name="Ma J."/>
        </authorList>
    </citation>
    <scope>NUCLEOTIDE SEQUENCE [LARGE SCALE GENOMIC DNA]</scope>
    <source>
        <strain evidence="2">CGMCC 4.7020</strain>
    </source>
</reference>
<name>A0ABW3XF09_9ACTN</name>
<keyword evidence="2" id="KW-1185">Reference proteome</keyword>
<accession>A0ABW3XF09</accession>
<evidence type="ECO:0000313" key="2">
    <source>
        <dbReference type="Proteomes" id="UP001597058"/>
    </source>
</evidence>